<gene>
    <name evidence="17" type="primary">DNAH14</name>
</gene>
<dbReference type="InterPro" id="IPR041658">
    <property type="entry name" value="AAA_lid_11"/>
</dbReference>
<evidence type="ECO:0000313" key="16">
    <source>
        <dbReference type="Proteomes" id="UP001652622"/>
    </source>
</evidence>
<keyword evidence="5" id="KW-0547">Nucleotide-binding</keyword>
<dbReference type="Gene3D" id="3.10.490.20">
    <property type="match status" value="1"/>
</dbReference>
<sequence length="4787" mass="550547">MEAGLKSRLERLSSLNSPEFLRHSASSARFATLYASGSRPSQPKRCVDGRRREPARDAFFFFFAVGITVSLARGGGGGSGSETGGTDRLTEDTNKVYQSMMDEKIRLQQKPLISRLEHGPKDTKIPHMEKGKFVKPEQISSSEENENLLEFPASDLRTAVYRRTDTTRKHKIKTEEKIGFEYIFSRIHKDKAKLIVDQHADMIQWPQTRSLEDFNLKKMTTEKLPIISSHENSDYIVSENEDDNKKTDSQAVSAQLSCHTRTCMKFQFGGEHKPSRVRKSPSYDKTGPINDDAILHILRLRDKLSWQTLLPPCEFVKSKDVAKFRKIPLLDDTLKKDDGEYIYCLIRSRDDPKATYNPYDLQVVSANMARQSKEYWTISASYVSKFTSVCGKQEMEISPVMEWLYERQLYNVLHSMDLYFNFRKKKYFILWKNIVKYLKTKRNQMILYKQLFSADEILQSCLLYLQTSCVDASNPEKPRSSEKTTINFIKINTSYTYTLDKFCEEQYQQSQHALSQLQAFKDKVVKVIKACFLKVAKMKGAETLFQHSLHDFKEKPKYFEIAEWRHVMERFSKFLKLVDRIFQEFLRRLVNNALNTLLEIFKGSSNMTISKRKTNESLMRAYKVTIDKALCLLTENRCQWVYENEHFEGTQKLLHRSKESEAQREIVTVSDIDKILEEVKRELKGEEEYSPIFEINICLRIPYEKEHRRKYYQDDDDYITESSAESLKEILDFDEVLNSSSFEDDSQHEEKSESTTEDLGTFRNEEKLKPLRKEKGAISDSNKQLIAYESSLQFSTDVSLIPNRKTFSIQLQGIVDGLENIIDQVTPFSQDSRLSIFIDQSLHKIMQQCEDYIDFEPGHYQSTWPNCDLILGTDPDYQNKILDLLSLQSSSLARIESYSRNFMEYCSMVDKAKYTNDKIIALQREMTTKEFRNILENYTVDVKEIVCMLIEKRISLFRVNSLNFQTDCLPYFEGLLKTIYFKFYASIDTKNVHLVEVTQSAVAKLNKELVTVDGFVEHLLYLQEISSQLPNIKVEYHYLSELHFIANDYNIFLPHQQLALYQTVVRTLQNLQSTILICEKLKDDYVIKFNESLGEFMDNLQVEMKEYKSKVRNPVLLLSETLPKTAKEMIGNLIEEAGIISEKILNYANYQHVLDGAIGDMKSLSVEKLSHRSQAGDSQRVHAELSEIEGELQLRKLLWDSHEDWAKLIFKWKHTIFWNLDVDVIQSEVNRFMQRIHILEKGLPENTILPIMKKSLMDFKESLPIIIALRNPSLQRRHWETIQNIVGESISWDKRLTLEKILELNMFQHRKDINEISIRASKETTLEVMLKKIIGLWQKTDFHLCPYYTETSSICIISSVEDITTLLEESLMTISTIKSSCFVEPIKNLVYAWDHKLNLISCTLEEWLTCQRHWIYLEPIFQAPEIKRQLPGEASLFSVVDNKWKELMTFAAENPNVTKATTTSGILEILQSNNASLEKIQKALEEYLEVKRMIFPRFYFLSNAELLEIVAESKSPDVVQPHLMKCFANVRKLYIRPQHQTPPVVLMIRSAEGEILLIPKGVRIRGSVEQWLKNVENTMCNMVRKFIEIGITEWNQMEFKEWFFTHPGQVILIVSHIKFSQECEAAMLSSNSKKEMIEDLDDLINILEQLTEIASDILPYHKQSTLEALISLSIHNRDILSLLIDQEIGIKDFEWTRQLRYKWHECNLCTVIQGYASFEYGYEYLGCSPRLVITPLTDQCWLTITGALQLNLGCCLAGPAGTGKTETVKDLSKALGKFCLTYNCSGDLDDKVMGKLFFGLVQSGSWCCFDEFNRIDIEVLSAIASHLQAIKAAKDSLSVRFVLEGKEIRLRLHCAIFITMNPGYKGRVELPDNLKSLFRPMSMVIPDYELIAEIMLFSEGFRSAKLLSGKIVNLYQLSSKRLSQQDHYDFGMRAIKTVLIRVGQRRQELKLQYNKKRFSAMEETLITIDILKEVNLPKLIADDVPVFEDIIRDLFTETEAPKVNPKRLESAIYLAIQHLSLQPWENQIEKVIQLYNQLMARVGVMLVGPTGGGKTTIRTILEKALIIFPLVDTESATKLDVFQSNSKRSKVDTFVVNPKCVTIDELFGQTNPSTMEWSDGLLSSTVRGFAKLGIKKAKRKDPSLGINSEMQDLYTLNTVTIADAVVPDEIVQSTENIQCETAVDWQWIILDGPVDPLWIENLNSVLDDSRTLCLANSERIYLSPAFRVIFEVDSVSQANPATISRCAMVYVDPADLGWEPYVKTWLQGISEIIPENSIEYLESLFHSSIKIGLSFLNKHKKMQAFPVHQLGIVMNICRIIGSFIHVMKLSQESQDSKKRRQSSTVSFSTVNQRDSPQFFHSFSSFSGTVPSIMKKRGGEIWFWEKEPNKMLVLLGKIFIFAFTWAVGGILKREEEHEGETLIDINTSQDELAHVTCDFNYLVRELFDKKPPTNIQMPSGDKTVFDYFVDLQTGEFEPWGHLVPSTQFLIQKETSDLSDSDNNMLENQEKTIETSAFIPNIDTIRHSFLASLLLLSKHPVLIIGDPGSGKTTMIDNMLGRLQKDGLNIRKKTILGEVFYYNQTKITSLMRNYSILKTDQFRSSWKITHSSTKELLSALSSIREDSDIEEPSSGPIICKLQLGAHTSAAQTKSLITQKLILKSKDVMGAPQSKQALLFIDDLNMPISEEYGSKPPLEFIRQFVELGGFYDIKHLDWKHIQDIATVACCTPLNVGSNEISTRLLSHFCILVLPATSLQSLQRIFQVRLGTYFYINRFLVEVQKCTDNLTCCCIALYYRMLHKMLPTPAKCHYIFNLRDLFKVLEGLLQAHKSVIVSKETTALLVMHESTRIFHDRLVDLAEKETFYQFLSNELNNYFKISWTKEKLMEESPIFVDFLDYTVPVDKRIYRNVTSQKVLLLTLEEYYVRMQTKESEITMVFFKEAIQHVIRAARVFRQQDSHMTLIGWNGNGKATCASLACYISECSICRLSTSYSYTFAHFQEDIKKVYKQAGAEGKRTVLLITDSDIIQESFLEVLSCILKSGQVPNLFEKDELNNIIESLTSVSEMTKDSNKLDDMYSFFLQRVRHNLHIVLTVNPTGLVFRQYLQIYPALVNCCTVDWYENWPEEALCHVAKSYFSQSETFRNENLRDILIPMTVNIHKNASIIIEKYLKKTKRHYYITPKSYLQFINTFSTILRTTKEKMLSERACYHSGLTKILDATSQIANMQNELLVLGPQIESKSKEIEALVAKLHKDALVVEQVRTLVKKDEETMAAETKIVEGYAKQVTEELNTVLPSLEKALSALDALDKNHIAEVRVYTHPPSLVLTVMNAVCILLQKKPNWATAKLLLSDPGFLKKLITIDKDNLPEKVFLQLKKYVRSPDFSPVKVGLVSVACCSICQWILALDHYHIVKRFVDPKQAKVVEAEELLNRALSKLAEKQRCLALIEQHQQNLEALYDESIAEQEKLAARKIQTTRRLHSASILSTALKDEMERWKESVNNLDQRLQGIVGDVLISAACIVYSGMLSAGYRQQLVNDSLKLCSDNNILVSPNYSLVNCMTEKNEVRRWQNAGLPHDQYSTENAILVKHGQRWPLLIDPERQAYKWICQMEGSKLRQISATDANYLRTIEYSLQFGDSVLLQDFPETLDSNIKSILSKEIYKKGGQEFIRIADSEIQYNSDFRLYLTTQKPNPHFLPATCNIVTMINFTLTFHGLQNQLLSAVVNKEKPELEKQYCNLMESISIDLVALHEYEQRSLQLLQRTSGHLLDDQDLIENLQRTKITSSEIFQRVADSAATEITIEGLRKAYIPIATRGAVLYFVISDLIHINHVYQFSLNWFHKIFVDSIDIVQKSDISLNDALSSTKISEYKVQSEETLTESETEIDQFKIHINDIIETLTYHVYETVSSALFNKNKLCFAFLLCTAIMKNNCGENVFTNKLGFISENEWNFFLYSSMIANIKQLSISDCTGSCVFNKTAPFHWISEMMWKECQYMTTQIPAFSLLCSSLSTYPQQWKDFLDSENVYDLISTCYRPLSPKQADSESQLARESDEKEESISVIFPWEKLSPFERLILIKVLRSEMLNRAVQIFVTEKLGTRYFQNGGINLKGMYEESDSTTPLILIHTHGIDIMAVVLRFAQEIKKSTQNVQMLSLGRGQGSKAEELIYKAQILGEQWAFLQNCHLATSFMPRLCKIVDSFILPETTINPGFRLWLSSTPDTSLPIPILRRGLKIVIETPQGLKGTLLQTFGFSDTAVVTETIFNKTNCGPSWKRLLFSLCFFNAVIQERKKYGVLGWNIPYAFNSSDLEFSIKILEVLLEKHEKIPWTALCYLTGEVTYGGHVTDNWDRRCLLNILDNFYNPSVLQEDFVYTADEVYRPISEVDSLKDCRTYLQSLPEVDSPELFGMHRCAERQYLKVQAELFINSIVSTQPTYSTDIISDRMGQDEIVLEIISDILIRLPMTVENMEGASTNEYVSTEIVTLRSFMSGPIWAALAKATEDFYSITNSPLLPVLRQEIDHCNNLLYLIIRSLQELQQGIKGKIIFTKRLEELYNSILKGRVADLWEQSSFKTNKPLGSWIDDLIIQVNFFAMWADGIIAFMQARFNDLLVFQRQSKIPPHLDEYPDFHASYQGHPSCFWLPGFFFPHGFLIAVCQNYARLNKVTVDSLTFTHKVLPLTHDEDLSFNRKESILNKAFKEHSQYETGVKIYGLYIDGACWNPNTQALDEPELHRRYYPLPDIQFLPQSITFCPSYCGEEDQLLYECPLYKTPQRTGMLSSMGQKMNITHQITSL</sequence>
<dbReference type="InterPro" id="IPR035706">
    <property type="entry name" value="AAA_9"/>
</dbReference>
<evidence type="ECO:0000256" key="2">
    <source>
        <dbReference type="ARBA" id="ARBA00008887"/>
    </source>
</evidence>
<evidence type="ECO:0000256" key="5">
    <source>
        <dbReference type="ARBA" id="ARBA00022741"/>
    </source>
</evidence>
<dbReference type="InterPro" id="IPR043157">
    <property type="entry name" value="Dynein_AAA1S"/>
</dbReference>
<feature type="coiled-coil region" evidence="13">
    <location>
        <begin position="3437"/>
        <end position="3503"/>
    </location>
</feature>
<dbReference type="InterPro" id="IPR004273">
    <property type="entry name" value="Dynein_heavy_D6_P-loop"/>
</dbReference>
<protein>
    <submittedName>
        <fullName evidence="17">Dynein axonemal heavy chain 14</fullName>
    </submittedName>
</protein>
<dbReference type="Gene3D" id="1.10.8.710">
    <property type="match status" value="1"/>
</dbReference>
<dbReference type="Pfam" id="PF12777">
    <property type="entry name" value="MT"/>
    <property type="match status" value="1"/>
</dbReference>
<evidence type="ECO:0000256" key="4">
    <source>
        <dbReference type="ARBA" id="ARBA00022701"/>
    </source>
</evidence>
<dbReference type="Pfam" id="PF12774">
    <property type="entry name" value="AAA_6"/>
    <property type="match status" value="1"/>
</dbReference>
<dbReference type="Pfam" id="PF12781">
    <property type="entry name" value="AAA_9"/>
    <property type="match status" value="1"/>
</dbReference>
<evidence type="ECO:0000256" key="14">
    <source>
        <dbReference type="SAM" id="MobiDB-lite"/>
    </source>
</evidence>
<dbReference type="Gene3D" id="1.20.920.20">
    <property type="match status" value="1"/>
</dbReference>
<keyword evidence="11" id="KW-0206">Cytoskeleton</keyword>
<comment type="subcellular location">
    <subcellularLocation>
        <location evidence="1">Cytoplasm</location>
        <location evidence="1">Cytoskeleton</location>
        <location evidence="1">Cilium axoneme</location>
    </subcellularLocation>
</comment>
<dbReference type="Gene3D" id="1.20.920.30">
    <property type="match status" value="1"/>
</dbReference>
<dbReference type="Gene3D" id="1.20.1270.280">
    <property type="match status" value="1"/>
</dbReference>
<dbReference type="PANTHER" id="PTHR22878">
    <property type="entry name" value="DYNEIN HEAVY CHAIN 6, AXONEMAL-LIKE-RELATED"/>
    <property type="match status" value="1"/>
</dbReference>
<reference evidence="17" key="1">
    <citation type="submission" date="2025-08" db="UniProtKB">
        <authorList>
            <consortium name="RefSeq"/>
        </authorList>
    </citation>
    <scope>IDENTIFICATION</scope>
    <source>
        <tissue evidence="17">Blood</tissue>
    </source>
</reference>
<dbReference type="GeneID" id="117671368"/>
<keyword evidence="9" id="KW-0969">Cilium</keyword>
<accession>A0ABM3ZJB6</accession>
<dbReference type="InterPro" id="IPR024743">
    <property type="entry name" value="Dynein_HC_stalk"/>
</dbReference>
<feature type="domain" description="AAA+ ATPase" evidence="15">
    <location>
        <begin position="2535"/>
        <end position="2750"/>
    </location>
</feature>
<dbReference type="PANTHER" id="PTHR22878:SF64">
    <property type="entry name" value="DYNEIN AXONEMAL HEAVY CHAIN 14"/>
    <property type="match status" value="1"/>
</dbReference>
<keyword evidence="10" id="KW-0505">Motor protein</keyword>
<evidence type="ECO:0000256" key="8">
    <source>
        <dbReference type="ARBA" id="ARBA00023054"/>
    </source>
</evidence>
<feature type="domain" description="AAA+ ATPase" evidence="15">
    <location>
        <begin position="1750"/>
        <end position="1889"/>
    </location>
</feature>
<dbReference type="InterPro" id="IPR035699">
    <property type="entry name" value="AAA_6"/>
</dbReference>
<dbReference type="Pfam" id="PF03028">
    <property type="entry name" value="Dynein_heavy"/>
    <property type="match status" value="1"/>
</dbReference>
<dbReference type="Pfam" id="PF18199">
    <property type="entry name" value="Dynein_C"/>
    <property type="match status" value="1"/>
</dbReference>
<dbReference type="Pfam" id="PF17857">
    <property type="entry name" value="AAA_lid_1"/>
    <property type="match status" value="1"/>
</dbReference>
<dbReference type="InterPro" id="IPR041466">
    <property type="entry name" value="Dynein_AAA5_ext"/>
</dbReference>
<evidence type="ECO:0000313" key="17">
    <source>
        <dbReference type="RefSeq" id="XP_060548448.1"/>
    </source>
</evidence>
<keyword evidence="16" id="KW-1185">Reference proteome</keyword>
<dbReference type="InterPro" id="IPR041589">
    <property type="entry name" value="DNAH3_AAA_lid_1"/>
</dbReference>
<dbReference type="InterPro" id="IPR042222">
    <property type="entry name" value="Dynein_2_N"/>
</dbReference>
<keyword evidence="4" id="KW-0493">Microtubule</keyword>
<dbReference type="SUPFAM" id="SSF52540">
    <property type="entry name" value="P-loop containing nucleoside triphosphate hydrolases"/>
    <property type="match status" value="4"/>
</dbReference>
<dbReference type="Pfam" id="PF08393">
    <property type="entry name" value="DHC_N2"/>
    <property type="match status" value="1"/>
</dbReference>
<dbReference type="SMART" id="SM00382">
    <property type="entry name" value="AAA"/>
    <property type="match status" value="2"/>
</dbReference>
<dbReference type="Pfam" id="PF18198">
    <property type="entry name" value="AAA_lid_11"/>
    <property type="match status" value="1"/>
</dbReference>
<dbReference type="Gene3D" id="3.40.50.300">
    <property type="entry name" value="P-loop containing nucleotide triphosphate hydrolases"/>
    <property type="match status" value="6"/>
</dbReference>
<dbReference type="InterPro" id="IPR042219">
    <property type="entry name" value="AAA_lid_11_sf"/>
</dbReference>
<evidence type="ECO:0000256" key="9">
    <source>
        <dbReference type="ARBA" id="ARBA00023069"/>
    </source>
</evidence>
<dbReference type="InterPro" id="IPR013602">
    <property type="entry name" value="Dynein_heavy_linker"/>
</dbReference>
<dbReference type="InterPro" id="IPR003593">
    <property type="entry name" value="AAA+_ATPase"/>
</dbReference>
<evidence type="ECO:0000256" key="11">
    <source>
        <dbReference type="ARBA" id="ARBA00023212"/>
    </source>
</evidence>
<proteinExistence type="inferred from homology"/>
<keyword evidence="8 13" id="KW-0175">Coiled coil</keyword>
<evidence type="ECO:0000256" key="6">
    <source>
        <dbReference type="ARBA" id="ARBA00022840"/>
    </source>
</evidence>
<keyword evidence="3" id="KW-0963">Cytoplasm</keyword>
<feature type="region of interest" description="Disordered" evidence="14">
    <location>
        <begin position="741"/>
        <end position="763"/>
    </location>
</feature>
<evidence type="ECO:0000256" key="7">
    <source>
        <dbReference type="ARBA" id="ARBA00023017"/>
    </source>
</evidence>
<keyword evidence="6" id="KW-0067">ATP-binding</keyword>
<name>A0ABM3ZJB6_PANGU</name>
<dbReference type="Proteomes" id="UP001652622">
    <property type="component" value="Unplaced"/>
</dbReference>
<dbReference type="RefSeq" id="XP_060548448.1">
    <property type="nucleotide sequence ID" value="XM_060692465.1"/>
</dbReference>
<dbReference type="Gene3D" id="1.20.58.1120">
    <property type="match status" value="1"/>
</dbReference>
<dbReference type="Gene3D" id="6.10.140.1060">
    <property type="match status" value="1"/>
</dbReference>
<dbReference type="InterPro" id="IPR041228">
    <property type="entry name" value="Dynein_C"/>
</dbReference>
<evidence type="ECO:0000256" key="1">
    <source>
        <dbReference type="ARBA" id="ARBA00004430"/>
    </source>
</evidence>
<evidence type="ECO:0000256" key="10">
    <source>
        <dbReference type="ARBA" id="ARBA00023175"/>
    </source>
</evidence>
<dbReference type="InterPro" id="IPR024317">
    <property type="entry name" value="Dynein_heavy_chain_D4_dom"/>
</dbReference>
<evidence type="ECO:0000256" key="12">
    <source>
        <dbReference type="ARBA" id="ARBA00023273"/>
    </source>
</evidence>
<keyword evidence="7" id="KW-0243">Dynein</keyword>
<evidence type="ECO:0000256" key="13">
    <source>
        <dbReference type="SAM" id="Coils"/>
    </source>
</evidence>
<dbReference type="Gene3D" id="3.20.180.20">
    <property type="entry name" value="Dynein heavy chain, N-terminal domain 2"/>
    <property type="match status" value="1"/>
</dbReference>
<dbReference type="Gene3D" id="1.10.8.1220">
    <property type="match status" value="1"/>
</dbReference>
<dbReference type="InterPro" id="IPR026983">
    <property type="entry name" value="DHC"/>
</dbReference>
<keyword evidence="12" id="KW-0966">Cell projection</keyword>
<dbReference type="Gene3D" id="1.10.8.720">
    <property type="entry name" value="Region D6 of dynein motor"/>
    <property type="match status" value="1"/>
</dbReference>
<organism evidence="16 17">
    <name type="scientific">Pantherophis guttatus</name>
    <name type="common">Corn snake</name>
    <name type="synonym">Elaphe guttata</name>
    <dbReference type="NCBI Taxonomy" id="94885"/>
    <lineage>
        <taxon>Eukaryota</taxon>
        <taxon>Metazoa</taxon>
        <taxon>Chordata</taxon>
        <taxon>Craniata</taxon>
        <taxon>Vertebrata</taxon>
        <taxon>Euteleostomi</taxon>
        <taxon>Lepidosauria</taxon>
        <taxon>Squamata</taxon>
        <taxon>Bifurcata</taxon>
        <taxon>Unidentata</taxon>
        <taxon>Episquamata</taxon>
        <taxon>Toxicofera</taxon>
        <taxon>Serpentes</taxon>
        <taxon>Colubroidea</taxon>
        <taxon>Colubridae</taxon>
        <taxon>Colubrinae</taxon>
        <taxon>Pantherophis</taxon>
    </lineage>
</organism>
<dbReference type="Pfam" id="PF17852">
    <property type="entry name" value="Dynein_AAA_lid"/>
    <property type="match status" value="1"/>
</dbReference>
<dbReference type="Pfam" id="PF12780">
    <property type="entry name" value="AAA_8"/>
    <property type="match status" value="1"/>
</dbReference>
<dbReference type="InterPro" id="IPR042228">
    <property type="entry name" value="Dynein_linker_3"/>
</dbReference>
<dbReference type="InterPro" id="IPR027417">
    <property type="entry name" value="P-loop_NTPase"/>
</dbReference>
<comment type="similarity">
    <text evidence="2">Belongs to the dynein heavy chain family.</text>
</comment>
<evidence type="ECO:0000256" key="3">
    <source>
        <dbReference type="ARBA" id="ARBA00022490"/>
    </source>
</evidence>
<dbReference type="Gene3D" id="1.20.140.100">
    <property type="entry name" value="Dynein heavy chain, N-terminal domain 2"/>
    <property type="match status" value="1"/>
</dbReference>
<dbReference type="Gene3D" id="1.10.287.2620">
    <property type="match status" value="1"/>
</dbReference>
<dbReference type="Pfam" id="PF12775">
    <property type="entry name" value="AAA_7"/>
    <property type="match status" value="2"/>
</dbReference>
<evidence type="ECO:0000259" key="15">
    <source>
        <dbReference type="SMART" id="SM00382"/>
    </source>
</evidence>
<dbReference type="InterPro" id="IPR043160">
    <property type="entry name" value="Dynein_C_barrel"/>
</dbReference>